<gene>
    <name evidence="2" type="ORF">R3Q59_40595</name>
</gene>
<protein>
    <submittedName>
        <fullName evidence="2">Uncharacterized protein</fullName>
    </submittedName>
</protein>
<evidence type="ECO:0000256" key="1">
    <source>
        <dbReference type="SAM" id="Phobius"/>
    </source>
</evidence>
<keyword evidence="1" id="KW-0472">Membrane</keyword>
<dbReference type="EMBL" id="JAWLKA010000046">
    <property type="protein sequence ID" value="MDV6286779.1"/>
    <property type="molecule type" value="Genomic_DNA"/>
</dbReference>
<organism evidence="2 3">
    <name type="scientific">Rhodococcus jostii</name>
    <dbReference type="NCBI Taxonomy" id="132919"/>
    <lineage>
        <taxon>Bacteria</taxon>
        <taxon>Bacillati</taxon>
        <taxon>Actinomycetota</taxon>
        <taxon>Actinomycetes</taxon>
        <taxon>Mycobacteriales</taxon>
        <taxon>Nocardiaceae</taxon>
        <taxon>Rhodococcus</taxon>
    </lineage>
</organism>
<dbReference type="RefSeq" id="WP_317571759.1">
    <property type="nucleotide sequence ID" value="NZ_JAWLKA010000046.1"/>
</dbReference>
<feature type="transmembrane region" description="Helical" evidence="1">
    <location>
        <begin position="23"/>
        <end position="44"/>
    </location>
</feature>
<keyword evidence="1" id="KW-1133">Transmembrane helix</keyword>
<accession>A0ABU4CT90</accession>
<proteinExistence type="predicted"/>
<evidence type="ECO:0000313" key="3">
    <source>
        <dbReference type="Proteomes" id="UP001185737"/>
    </source>
</evidence>
<keyword evidence="1" id="KW-0812">Transmembrane</keyword>
<comment type="caution">
    <text evidence="2">The sequence shown here is derived from an EMBL/GenBank/DDBJ whole genome shotgun (WGS) entry which is preliminary data.</text>
</comment>
<reference evidence="2 3" key="1">
    <citation type="submission" date="2023-10" db="EMBL/GenBank/DDBJ databases">
        <title>Development of a sustainable strategy for remediation of hydrocarbon-contaminated territories based on the waste exchange concept.</title>
        <authorList>
            <person name="Krivoruchko A."/>
        </authorList>
    </citation>
    <scope>NUCLEOTIDE SEQUENCE [LARGE SCALE GENOMIC DNA]</scope>
    <source>
        <strain evidence="2 3">IEGM 60</strain>
    </source>
</reference>
<evidence type="ECO:0000313" key="2">
    <source>
        <dbReference type="EMBL" id="MDV6286779.1"/>
    </source>
</evidence>
<keyword evidence="3" id="KW-1185">Reference proteome</keyword>
<dbReference type="Proteomes" id="UP001185737">
    <property type="component" value="Unassembled WGS sequence"/>
</dbReference>
<name>A0ABU4CT90_RHOJO</name>
<sequence length="50" mass="5542">MEHEPLKPTPGDRERDLRQRCRLWDMILGSVLLIGIALGAAMILTAGNVL</sequence>